<evidence type="ECO:0000256" key="7">
    <source>
        <dbReference type="SAM" id="Phobius"/>
    </source>
</evidence>
<keyword evidence="10" id="KW-1185">Reference proteome</keyword>
<dbReference type="PANTHER" id="PTHR21624">
    <property type="entry name" value="STEROL DESATURASE-RELATED PROTEIN"/>
    <property type="match status" value="1"/>
</dbReference>
<keyword evidence="6 7" id="KW-0472">Membrane</keyword>
<evidence type="ECO:0000256" key="2">
    <source>
        <dbReference type="ARBA" id="ARBA00022692"/>
    </source>
</evidence>
<feature type="transmembrane region" description="Helical" evidence="7">
    <location>
        <begin position="25"/>
        <end position="45"/>
    </location>
</feature>
<dbReference type="GO" id="GO:0016491">
    <property type="term" value="F:oxidoreductase activity"/>
    <property type="evidence" value="ECO:0007669"/>
    <property type="project" value="UniProtKB-KW"/>
</dbReference>
<proteinExistence type="predicted"/>
<evidence type="ECO:0000256" key="1">
    <source>
        <dbReference type="ARBA" id="ARBA00004127"/>
    </source>
</evidence>
<dbReference type="Pfam" id="PF04116">
    <property type="entry name" value="FA_hydroxylase"/>
    <property type="match status" value="1"/>
</dbReference>
<evidence type="ECO:0000256" key="6">
    <source>
        <dbReference type="ARBA" id="ARBA00023136"/>
    </source>
</evidence>
<protein>
    <submittedName>
        <fullName evidence="9">Sterol desaturase family protein</fullName>
        <ecNumber evidence="9">1.-.-.-</ecNumber>
    </submittedName>
</protein>
<evidence type="ECO:0000313" key="9">
    <source>
        <dbReference type="EMBL" id="MEA5443836.1"/>
    </source>
</evidence>
<gene>
    <name evidence="9" type="ORF">VB739_14860</name>
</gene>
<evidence type="ECO:0000256" key="5">
    <source>
        <dbReference type="ARBA" id="ARBA00023098"/>
    </source>
</evidence>
<name>A0ABU5SZC7_9CYAN</name>
<feature type="transmembrane region" description="Helical" evidence="7">
    <location>
        <begin position="101"/>
        <end position="121"/>
    </location>
</feature>
<dbReference type="InterPro" id="IPR051689">
    <property type="entry name" value="Sterol_desaturase/TMEM195"/>
</dbReference>
<sequence>MASYLLGVATSHHVENPMVDPSPIAAARTALGPLLLAIVIGLMALEYTASRLARVDTHDIDETAASFVIAFGHQIIRTMEAAVVSVPLFLAYNHRLFDIDLASPVAWIAFFVIVEFVYYWHHRASHQVRWLWATHAVHHSSTRINLTAGIRLGWTAGLSGHYLIYVPLALIGFHPIAIVIALSLNLGYQFFIHSEWLPYLGFLEWILNSPSHHRLHHACNETCLDKNFGGTLIVFDRLFGTFTEQPAKETLCYGLAGQARTLNPFKIVFGEWLAMFAEFRAAKSGWKQRLSILFGPPGAGQHSA</sequence>
<feature type="transmembrane region" description="Helical" evidence="7">
    <location>
        <begin position="162"/>
        <end position="184"/>
    </location>
</feature>
<keyword evidence="3 7" id="KW-1133">Transmembrane helix</keyword>
<keyword evidence="5" id="KW-0443">Lipid metabolism</keyword>
<dbReference type="PANTHER" id="PTHR21624:SF1">
    <property type="entry name" value="ALKYLGLYCEROL MONOOXYGENASE"/>
    <property type="match status" value="1"/>
</dbReference>
<feature type="domain" description="Fatty acid hydroxylase" evidence="8">
    <location>
        <begin position="107"/>
        <end position="241"/>
    </location>
</feature>
<accession>A0ABU5SZC7</accession>
<comment type="caution">
    <text evidence="9">The sequence shown here is derived from an EMBL/GenBank/DDBJ whole genome shotgun (WGS) entry which is preliminary data.</text>
</comment>
<reference evidence="9 10" key="1">
    <citation type="submission" date="2023-12" db="EMBL/GenBank/DDBJ databases">
        <title>Baltic Sea Cyanobacteria.</title>
        <authorList>
            <person name="Delbaje E."/>
            <person name="Fewer D.P."/>
            <person name="Shishido T.K."/>
        </authorList>
    </citation>
    <scope>NUCLEOTIDE SEQUENCE [LARGE SCALE GENOMIC DNA]</scope>
    <source>
        <strain evidence="9 10">UHCC 0281</strain>
    </source>
</reference>
<organism evidence="9 10">
    <name type="scientific">Cyanobium gracile UHCC 0281</name>
    <dbReference type="NCBI Taxonomy" id="3110309"/>
    <lineage>
        <taxon>Bacteria</taxon>
        <taxon>Bacillati</taxon>
        <taxon>Cyanobacteriota</taxon>
        <taxon>Cyanophyceae</taxon>
        <taxon>Synechococcales</taxon>
        <taxon>Prochlorococcaceae</taxon>
        <taxon>Cyanobium</taxon>
    </lineage>
</organism>
<evidence type="ECO:0000256" key="3">
    <source>
        <dbReference type="ARBA" id="ARBA00022989"/>
    </source>
</evidence>
<evidence type="ECO:0000259" key="8">
    <source>
        <dbReference type="Pfam" id="PF04116"/>
    </source>
</evidence>
<evidence type="ECO:0000313" key="10">
    <source>
        <dbReference type="Proteomes" id="UP001302329"/>
    </source>
</evidence>
<comment type="subcellular location">
    <subcellularLocation>
        <location evidence="1">Endomembrane system</location>
        <topology evidence="1">Multi-pass membrane protein</topology>
    </subcellularLocation>
</comment>
<evidence type="ECO:0000256" key="4">
    <source>
        <dbReference type="ARBA" id="ARBA00023002"/>
    </source>
</evidence>
<keyword evidence="2 7" id="KW-0812">Transmembrane</keyword>
<dbReference type="InterPro" id="IPR006694">
    <property type="entry name" value="Fatty_acid_hydroxylase"/>
</dbReference>
<keyword evidence="4 9" id="KW-0560">Oxidoreductase</keyword>
<dbReference type="Proteomes" id="UP001302329">
    <property type="component" value="Unassembled WGS sequence"/>
</dbReference>
<dbReference type="EMBL" id="JAYGHY010000071">
    <property type="protein sequence ID" value="MEA5443836.1"/>
    <property type="molecule type" value="Genomic_DNA"/>
</dbReference>
<dbReference type="EC" id="1.-.-.-" evidence="9"/>